<feature type="transmembrane region" description="Helical" evidence="2">
    <location>
        <begin position="243"/>
        <end position="263"/>
    </location>
</feature>
<evidence type="ECO:0000313" key="3">
    <source>
        <dbReference type="EMBL" id="KAF3577333.1"/>
    </source>
</evidence>
<protein>
    <submittedName>
        <fullName evidence="3">Uncharacterized protein</fullName>
    </submittedName>
</protein>
<feature type="coiled-coil region" evidence="1">
    <location>
        <begin position="29"/>
        <end position="63"/>
    </location>
</feature>
<keyword evidence="4" id="KW-1185">Reference proteome</keyword>
<organism evidence="3 4">
    <name type="scientific">Brassica cretica</name>
    <name type="common">Mustard</name>
    <dbReference type="NCBI Taxonomy" id="69181"/>
    <lineage>
        <taxon>Eukaryota</taxon>
        <taxon>Viridiplantae</taxon>
        <taxon>Streptophyta</taxon>
        <taxon>Embryophyta</taxon>
        <taxon>Tracheophyta</taxon>
        <taxon>Spermatophyta</taxon>
        <taxon>Magnoliopsida</taxon>
        <taxon>eudicotyledons</taxon>
        <taxon>Gunneridae</taxon>
        <taxon>Pentapetalae</taxon>
        <taxon>rosids</taxon>
        <taxon>malvids</taxon>
        <taxon>Brassicales</taxon>
        <taxon>Brassicaceae</taxon>
        <taxon>Brassiceae</taxon>
        <taxon>Brassica</taxon>
    </lineage>
</organism>
<dbReference type="EMBL" id="QGKV02000649">
    <property type="protein sequence ID" value="KAF3577333.1"/>
    <property type="molecule type" value="Genomic_DNA"/>
</dbReference>
<reference evidence="3 4" key="1">
    <citation type="journal article" date="2020" name="BMC Genomics">
        <title>Intraspecific diversification of the crop wild relative Brassica cretica Lam. using demographic model selection.</title>
        <authorList>
            <person name="Kioukis A."/>
            <person name="Michalopoulou V.A."/>
            <person name="Briers L."/>
            <person name="Pirintsos S."/>
            <person name="Studholme D.J."/>
            <person name="Pavlidis P."/>
            <person name="Sarris P.F."/>
        </authorList>
    </citation>
    <scope>NUCLEOTIDE SEQUENCE [LARGE SCALE GENOMIC DNA]</scope>
    <source>
        <strain evidence="4">cv. PFS-1207/04</strain>
    </source>
</reference>
<evidence type="ECO:0000256" key="2">
    <source>
        <dbReference type="SAM" id="Phobius"/>
    </source>
</evidence>
<dbReference type="Proteomes" id="UP000266723">
    <property type="component" value="Unassembled WGS sequence"/>
</dbReference>
<keyword evidence="2" id="KW-0472">Membrane</keyword>
<comment type="caution">
    <text evidence="3">The sequence shown here is derived from an EMBL/GenBank/DDBJ whole genome shotgun (WGS) entry which is preliminary data.</text>
</comment>
<sequence length="269" mass="30028">MGGFFSVPLSGDQVSKDVSQVSCFKPSYINCLQENLAAMQRDMEELKARQTDVLRRVESEEETRSMQRTAQVMKLNDLKSESITKTATKGNVTLDASAIEELQHLERLESLKIDIDISSGSALKKLFSAHGIEELCIRDLQRDEAHLVLPTTMEQLRKIVIKSCGVVEIEIGRESYDTFLILEHEVEEIISERKTAGEQSSGGTKSPFDKLERLELSNLPMLKSIYKGHLRFPCLKKIGVESFHLVLGVALVVMNLSSVTVMINGSVGR</sequence>
<evidence type="ECO:0000313" key="4">
    <source>
        <dbReference type="Proteomes" id="UP000266723"/>
    </source>
</evidence>
<keyword evidence="1" id="KW-0175">Coiled coil</keyword>
<name>A0ABQ7DIX8_BRACR</name>
<gene>
    <name evidence="3" type="ORF">DY000_02029075</name>
</gene>
<accession>A0ABQ7DIX8</accession>
<keyword evidence="2" id="KW-0812">Transmembrane</keyword>
<evidence type="ECO:0000256" key="1">
    <source>
        <dbReference type="SAM" id="Coils"/>
    </source>
</evidence>
<proteinExistence type="predicted"/>
<keyword evidence="2" id="KW-1133">Transmembrane helix</keyword>